<feature type="region of interest" description="Disordered" evidence="1">
    <location>
        <begin position="1"/>
        <end position="45"/>
    </location>
</feature>
<keyword evidence="4" id="KW-1185">Reference proteome</keyword>
<dbReference type="PANTHER" id="PTHR15034:SF5">
    <property type="entry name" value="DEATH DOMAIN-CONTAINING PROTEIN CRADD"/>
    <property type="match status" value="1"/>
</dbReference>
<dbReference type="InterPro" id="IPR001315">
    <property type="entry name" value="CARD"/>
</dbReference>
<dbReference type="GO" id="GO:0042981">
    <property type="term" value="P:regulation of apoptotic process"/>
    <property type="evidence" value="ECO:0007669"/>
    <property type="project" value="InterPro"/>
</dbReference>
<evidence type="ECO:0000313" key="3">
    <source>
        <dbReference type="EMBL" id="CAI9740339.1"/>
    </source>
</evidence>
<dbReference type="Pfam" id="PF00619">
    <property type="entry name" value="CARD"/>
    <property type="match status" value="2"/>
</dbReference>
<name>A0AA36BUL6_OCTVU</name>
<evidence type="ECO:0000256" key="1">
    <source>
        <dbReference type="SAM" id="MobiDB-lite"/>
    </source>
</evidence>
<dbReference type="CDD" id="cd01671">
    <property type="entry name" value="CARD"/>
    <property type="match status" value="2"/>
</dbReference>
<dbReference type="Proteomes" id="UP001162480">
    <property type="component" value="Chromosome 24"/>
</dbReference>
<gene>
    <name evidence="3" type="ORF">OCTVUL_1B010045</name>
</gene>
<evidence type="ECO:0000259" key="2">
    <source>
        <dbReference type="PROSITE" id="PS50209"/>
    </source>
</evidence>
<dbReference type="InterPro" id="IPR037939">
    <property type="entry name" value="CRADD"/>
</dbReference>
<dbReference type="PROSITE" id="PS50209">
    <property type="entry name" value="CARD"/>
    <property type="match status" value="2"/>
</dbReference>
<dbReference type="GO" id="GO:0002020">
    <property type="term" value="F:protease binding"/>
    <property type="evidence" value="ECO:0007669"/>
    <property type="project" value="InterPro"/>
</dbReference>
<protein>
    <submittedName>
        <fullName evidence="3">Kinesin-related protein 4-like isoform X3</fullName>
    </submittedName>
</protein>
<feature type="compositionally biased region" description="Polar residues" evidence="1">
    <location>
        <begin position="28"/>
        <end position="45"/>
    </location>
</feature>
<feature type="compositionally biased region" description="Basic residues" evidence="1">
    <location>
        <begin position="1"/>
        <end position="27"/>
    </location>
</feature>
<accession>A0AA36BUL6</accession>
<dbReference type="Gene3D" id="1.10.533.10">
    <property type="entry name" value="Death Domain, Fas"/>
    <property type="match status" value="2"/>
</dbReference>
<dbReference type="EMBL" id="OX597837">
    <property type="protein sequence ID" value="CAI9740339.1"/>
    <property type="molecule type" value="Genomic_DNA"/>
</dbReference>
<evidence type="ECO:0000313" key="4">
    <source>
        <dbReference type="Proteomes" id="UP001162480"/>
    </source>
</evidence>
<organism evidence="3 4">
    <name type="scientific">Octopus vulgaris</name>
    <name type="common">Common octopus</name>
    <dbReference type="NCBI Taxonomy" id="6645"/>
    <lineage>
        <taxon>Eukaryota</taxon>
        <taxon>Metazoa</taxon>
        <taxon>Spiralia</taxon>
        <taxon>Lophotrochozoa</taxon>
        <taxon>Mollusca</taxon>
        <taxon>Cephalopoda</taxon>
        <taxon>Coleoidea</taxon>
        <taxon>Octopodiformes</taxon>
        <taxon>Octopoda</taxon>
        <taxon>Incirrata</taxon>
        <taxon>Octopodidae</taxon>
        <taxon>Octopus</taxon>
    </lineage>
</organism>
<dbReference type="SMART" id="SM00114">
    <property type="entry name" value="CARD"/>
    <property type="match status" value="2"/>
</dbReference>
<feature type="domain" description="CARD" evidence="2">
    <location>
        <begin position="82"/>
        <end position="171"/>
    </location>
</feature>
<dbReference type="PANTHER" id="PTHR15034">
    <property type="entry name" value="DEATH DOMAIN-CONTAINING PROTEIN CRADD"/>
    <property type="match status" value="1"/>
</dbReference>
<feature type="region of interest" description="Disordered" evidence="1">
    <location>
        <begin position="58"/>
        <end position="78"/>
    </location>
</feature>
<feature type="domain" description="CARD" evidence="2">
    <location>
        <begin position="519"/>
        <end position="606"/>
    </location>
</feature>
<dbReference type="GO" id="GO:0070513">
    <property type="term" value="F:death domain binding"/>
    <property type="evidence" value="ECO:0007669"/>
    <property type="project" value="InterPro"/>
</dbReference>
<dbReference type="AlphaFoldDB" id="A0AA36BUL6"/>
<proteinExistence type="predicted"/>
<dbReference type="SUPFAM" id="SSF47986">
    <property type="entry name" value="DEATH domain"/>
    <property type="match status" value="2"/>
</dbReference>
<sequence length="661" mass="76186">MGSKRKKNLSRSQRNKKNYVCKSRSKKNVTSIPEQGNFSTGIQNALPSTSGTLQVTEELHDASNSQLRPYVDDSSDDDIEIMSPEHKRRLNDCSVKLVENMIPDEMLNILLAKKVLTNYEMDTVKSKGIRMAMNEMLISLVTCKPDKAFSVLVEALKRSGQKHLAKLLTSTEYRKRKPGEISVQVDIENIASSDSKGKECLSEMYNVMKSLLSSINWQDYSPESHKEFMKQFDDIYKRCKKIAKLRRFLFSKDRAFTDITNGSIHLWFHCYTVNGLLDLWKMYKSGKFLHLLQECLIKPDIKQKFHPKIRVRIIDEEFQQCYQELSGQSFEENKDVTEDRKAVQKSPISARVKERITPQIIQPTGIKILKQKFILISEKMSDQPKEIRGSQLTKQNLRKPKSDPLSDYKVLFEESCKYLPNKNISQLASVVDESADSDSEKMMSEEHKRVELQSEEGEIYNAGSKNILINQSREDNPLISKYDQLPSTSANVEPSKFFQLASLVDESTDSKDSDSVKMISEEHKKLLKDNRVELVQNMIANDVLDHLLQKDVLTMSEKDRIKAEGASMNKKLIDTIMCKQDKAFFVFVDALKKTCQPHLADLLSTAKKRKPGTRCCRYLPQKRAGPRRVGTLKVRRIFHFRKRISTYLQSRKRSRRSDVIH</sequence>
<dbReference type="InterPro" id="IPR011029">
    <property type="entry name" value="DEATH-like_dom_sf"/>
</dbReference>
<reference evidence="3" key="1">
    <citation type="submission" date="2023-08" db="EMBL/GenBank/DDBJ databases">
        <authorList>
            <person name="Alioto T."/>
            <person name="Alioto T."/>
            <person name="Gomez Garrido J."/>
        </authorList>
    </citation>
    <scope>NUCLEOTIDE SEQUENCE</scope>
</reference>